<organism evidence="2 3">
    <name type="scientific">Rehmannia glutinosa</name>
    <name type="common">Chinese foxglove</name>
    <dbReference type="NCBI Taxonomy" id="99300"/>
    <lineage>
        <taxon>Eukaryota</taxon>
        <taxon>Viridiplantae</taxon>
        <taxon>Streptophyta</taxon>
        <taxon>Embryophyta</taxon>
        <taxon>Tracheophyta</taxon>
        <taxon>Spermatophyta</taxon>
        <taxon>Magnoliopsida</taxon>
        <taxon>eudicotyledons</taxon>
        <taxon>Gunneridae</taxon>
        <taxon>Pentapetalae</taxon>
        <taxon>asterids</taxon>
        <taxon>lamiids</taxon>
        <taxon>Lamiales</taxon>
        <taxon>Orobanchaceae</taxon>
        <taxon>Rehmannieae</taxon>
        <taxon>Rehmannia</taxon>
    </lineage>
</organism>
<dbReference type="Pfam" id="PF07727">
    <property type="entry name" value="RVT_2"/>
    <property type="match status" value="1"/>
</dbReference>
<dbReference type="EMBL" id="JABTTQ020000005">
    <property type="protein sequence ID" value="KAK6157664.1"/>
    <property type="molecule type" value="Genomic_DNA"/>
</dbReference>
<name>A0ABR0XET4_REHGL</name>
<proteinExistence type="predicted"/>
<evidence type="ECO:0000313" key="3">
    <source>
        <dbReference type="Proteomes" id="UP001318860"/>
    </source>
</evidence>
<dbReference type="InterPro" id="IPR013103">
    <property type="entry name" value="RVT_2"/>
</dbReference>
<evidence type="ECO:0000259" key="1">
    <source>
        <dbReference type="Pfam" id="PF07727"/>
    </source>
</evidence>
<sequence length="118" mass="13748">MTRRNFAEKALISQKEPKNAKEAIEDEDWFLEMQEELNQFERNDVWELVPCPPSQTIIGTKWVFRNKLDDQGNIVEIRARLVAKGYSQRAGIDYDEVFAHVARLETIRLIISLAAQNK</sequence>
<comment type="caution">
    <text evidence="2">The sequence shown here is derived from an EMBL/GenBank/DDBJ whole genome shotgun (WGS) entry which is preliminary data.</text>
</comment>
<reference evidence="2 3" key="1">
    <citation type="journal article" date="2021" name="Comput. Struct. Biotechnol. J.">
        <title>De novo genome assembly of the potent medicinal plant Rehmannia glutinosa using nanopore technology.</title>
        <authorList>
            <person name="Ma L."/>
            <person name="Dong C."/>
            <person name="Song C."/>
            <person name="Wang X."/>
            <person name="Zheng X."/>
            <person name="Niu Y."/>
            <person name="Chen S."/>
            <person name="Feng W."/>
        </authorList>
    </citation>
    <scope>NUCLEOTIDE SEQUENCE [LARGE SCALE GENOMIC DNA]</scope>
    <source>
        <strain evidence="2">DH-2019</strain>
    </source>
</reference>
<evidence type="ECO:0000313" key="2">
    <source>
        <dbReference type="EMBL" id="KAK6157664.1"/>
    </source>
</evidence>
<dbReference type="Proteomes" id="UP001318860">
    <property type="component" value="Unassembled WGS sequence"/>
</dbReference>
<accession>A0ABR0XET4</accession>
<keyword evidence="3" id="KW-1185">Reference proteome</keyword>
<protein>
    <recommendedName>
        <fullName evidence="1">Reverse transcriptase Ty1/copia-type domain-containing protein</fullName>
    </recommendedName>
</protein>
<gene>
    <name evidence="2" type="ORF">DH2020_011912</name>
</gene>
<feature type="domain" description="Reverse transcriptase Ty1/copia-type" evidence="1">
    <location>
        <begin position="43"/>
        <end position="117"/>
    </location>
</feature>